<evidence type="ECO:0000256" key="12">
    <source>
        <dbReference type="PROSITE-ProRule" id="PRU10141"/>
    </source>
</evidence>
<dbReference type="GO" id="GO:0043235">
    <property type="term" value="C:receptor complex"/>
    <property type="evidence" value="ECO:0007669"/>
    <property type="project" value="TreeGrafter"/>
</dbReference>
<evidence type="ECO:0000256" key="4">
    <source>
        <dbReference type="ARBA" id="ARBA00022679"/>
    </source>
</evidence>
<evidence type="ECO:0000256" key="5">
    <source>
        <dbReference type="ARBA" id="ARBA00022741"/>
    </source>
</evidence>
<evidence type="ECO:0000256" key="10">
    <source>
        <dbReference type="ARBA" id="ARBA00023170"/>
    </source>
</evidence>
<proteinExistence type="predicted"/>
<dbReference type="GO" id="GO:0030168">
    <property type="term" value="P:platelet activation"/>
    <property type="evidence" value="ECO:0007669"/>
    <property type="project" value="TreeGrafter"/>
</dbReference>
<feature type="transmembrane region" description="Helical" evidence="14">
    <location>
        <begin position="54"/>
        <end position="74"/>
    </location>
</feature>
<dbReference type="GO" id="GO:0005524">
    <property type="term" value="F:ATP binding"/>
    <property type="evidence" value="ECO:0007669"/>
    <property type="project" value="UniProtKB-UniRule"/>
</dbReference>
<keyword evidence="14" id="KW-0812">Transmembrane</keyword>
<dbReference type="Gene3D" id="1.10.510.10">
    <property type="entry name" value="Transferase(Phosphotransferase) domain 1"/>
    <property type="match status" value="1"/>
</dbReference>
<keyword evidence="9" id="KW-0829">Tyrosine-protein kinase</keyword>
<dbReference type="GO" id="GO:0016477">
    <property type="term" value="P:cell migration"/>
    <property type="evidence" value="ECO:0007669"/>
    <property type="project" value="TreeGrafter"/>
</dbReference>
<dbReference type="GO" id="GO:0001779">
    <property type="term" value="P:natural killer cell differentiation"/>
    <property type="evidence" value="ECO:0007669"/>
    <property type="project" value="TreeGrafter"/>
</dbReference>
<evidence type="ECO:0000256" key="9">
    <source>
        <dbReference type="ARBA" id="ARBA00023137"/>
    </source>
</evidence>
<evidence type="ECO:0000256" key="11">
    <source>
        <dbReference type="ARBA" id="ARBA00051243"/>
    </source>
</evidence>
<reference evidence="16" key="2">
    <citation type="submission" date="2025-09" db="UniProtKB">
        <authorList>
            <consortium name="Ensembl"/>
        </authorList>
    </citation>
    <scope>IDENTIFICATION</scope>
</reference>
<dbReference type="GO" id="GO:0004714">
    <property type="term" value="F:transmembrane receptor protein tyrosine kinase activity"/>
    <property type="evidence" value="ECO:0007669"/>
    <property type="project" value="UniProtKB-EC"/>
</dbReference>
<dbReference type="PANTHER" id="PTHR24416">
    <property type="entry name" value="TYROSINE-PROTEIN KINASE RECEPTOR"/>
    <property type="match status" value="1"/>
</dbReference>
<dbReference type="PROSITE" id="PS50011">
    <property type="entry name" value="PROTEIN_KINASE_DOM"/>
    <property type="match status" value="1"/>
</dbReference>
<name>A0A8C5CTJ8_GADMO</name>
<sequence length="500" mass="55705">MFTLLRLLCTSLYPPGRVEVLVTVAPDVSESPSTTHLEEYHTRRPEAFSLEWKLVTGVLGGLMMLAVVLSVVVAMRHAVTKRRPVQEMELLPSNPTNTFRILDELPQSTPEPASSLLLEQQERVAHDDPLLANLRDTLVPRSRLTLGKQLGKGEFGAVYEGLLTAEEGADVKVAVKTIRGIYCQDSLQEFIKEAEIMKSFDHDNVVRLLGVALEREENSSLSVPLVILPFLGHGDLRSFLIATRYGVVPIFVPHQSLLGFMVDIAAGMEYLSSKGFLHRDLAARNCMLGDSFRVCVADFGLSKQIDSSNYYRQKTTTRVPVKWMALESLSESVYTTKSDVWSFGVTMWEIVSRGRNPYAGVQNHELLDLLTWGQRLKKPKDCDDNLYEEMRTCWHPDPAQRPGFAELGSRLKEMLSLLPPLEPSVESHYINQYLEAASAGSAAACHGEEDGEEPEEGPARNLYTHAPSLTQAQRNEEEEVEDGYLMSNSIGLAGEGNRKS</sequence>
<dbReference type="GO" id="GO:0007399">
    <property type="term" value="P:nervous system development"/>
    <property type="evidence" value="ECO:0007669"/>
    <property type="project" value="TreeGrafter"/>
</dbReference>
<dbReference type="PRINTS" id="PR00109">
    <property type="entry name" value="TYRKINASE"/>
</dbReference>
<keyword evidence="10" id="KW-0675">Receptor</keyword>
<dbReference type="InterPro" id="IPR020635">
    <property type="entry name" value="Tyr_kinase_cat_dom"/>
</dbReference>
<dbReference type="PROSITE" id="PS00107">
    <property type="entry name" value="PROTEIN_KINASE_ATP"/>
    <property type="match status" value="1"/>
</dbReference>
<feature type="region of interest" description="Disordered" evidence="13">
    <location>
        <begin position="441"/>
        <end position="500"/>
    </location>
</feature>
<evidence type="ECO:0000259" key="15">
    <source>
        <dbReference type="PROSITE" id="PS50011"/>
    </source>
</evidence>
<dbReference type="Gene3D" id="3.30.200.20">
    <property type="entry name" value="Phosphorylase Kinase, domain 1"/>
    <property type="match status" value="1"/>
</dbReference>
<evidence type="ECO:0000256" key="7">
    <source>
        <dbReference type="ARBA" id="ARBA00022840"/>
    </source>
</evidence>
<keyword evidence="6" id="KW-0418">Kinase</keyword>
<evidence type="ECO:0000256" key="2">
    <source>
        <dbReference type="ARBA" id="ARBA00011902"/>
    </source>
</evidence>
<keyword evidence="4" id="KW-0808">Transferase</keyword>
<protein>
    <recommendedName>
        <fullName evidence="2">receptor protein-tyrosine kinase</fullName>
        <ecNumber evidence="2">2.7.10.1</ecNumber>
    </recommendedName>
</protein>
<dbReference type="Proteomes" id="UP000694546">
    <property type="component" value="Chromosome 17"/>
</dbReference>
<dbReference type="GO" id="GO:0007169">
    <property type="term" value="P:cell surface receptor protein tyrosine kinase signaling pathway"/>
    <property type="evidence" value="ECO:0007669"/>
    <property type="project" value="TreeGrafter"/>
</dbReference>
<dbReference type="InterPro" id="IPR011009">
    <property type="entry name" value="Kinase-like_dom_sf"/>
</dbReference>
<evidence type="ECO:0000256" key="1">
    <source>
        <dbReference type="ARBA" id="ARBA00004479"/>
    </source>
</evidence>
<dbReference type="InterPro" id="IPR008266">
    <property type="entry name" value="Tyr_kinase_AS"/>
</dbReference>
<dbReference type="GeneTree" id="ENSGT00940000155669"/>
<dbReference type="GO" id="GO:0043066">
    <property type="term" value="P:negative regulation of apoptotic process"/>
    <property type="evidence" value="ECO:0007669"/>
    <property type="project" value="TreeGrafter"/>
</dbReference>
<comment type="subcellular location">
    <subcellularLocation>
        <location evidence="1">Membrane</location>
        <topology evidence="1">Single-pass type I membrane protein</topology>
    </subcellularLocation>
</comment>
<evidence type="ECO:0000313" key="17">
    <source>
        <dbReference type="Proteomes" id="UP000694546"/>
    </source>
</evidence>
<dbReference type="SUPFAM" id="SSF56112">
    <property type="entry name" value="Protein kinase-like (PK-like)"/>
    <property type="match status" value="1"/>
</dbReference>
<keyword evidence="17" id="KW-1185">Reference proteome</keyword>
<dbReference type="InterPro" id="IPR017441">
    <property type="entry name" value="Protein_kinase_ATP_BS"/>
</dbReference>
<dbReference type="GO" id="GO:0006909">
    <property type="term" value="P:phagocytosis"/>
    <property type="evidence" value="ECO:0007669"/>
    <property type="project" value="TreeGrafter"/>
</dbReference>
<dbReference type="AlphaFoldDB" id="A0A8C5CTJ8"/>
<organism evidence="16 17">
    <name type="scientific">Gadus morhua</name>
    <name type="common">Atlantic cod</name>
    <dbReference type="NCBI Taxonomy" id="8049"/>
    <lineage>
        <taxon>Eukaryota</taxon>
        <taxon>Metazoa</taxon>
        <taxon>Chordata</taxon>
        <taxon>Craniata</taxon>
        <taxon>Vertebrata</taxon>
        <taxon>Euteleostomi</taxon>
        <taxon>Actinopterygii</taxon>
        <taxon>Neopterygii</taxon>
        <taxon>Teleostei</taxon>
        <taxon>Neoteleostei</taxon>
        <taxon>Acanthomorphata</taxon>
        <taxon>Zeiogadaria</taxon>
        <taxon>Gadariae</taxon>
        <taxon>Gadiformes</taxon>
        <taxon>Gadoidei</taxon>
        <taxon>Gadidae</taxon>
        <taxon>Gadus</taxon>
    </lineage>
</organism>
<evidence type="ECO:0000256" key="13">
    <source>
        <dbReference type="SAM" id="MobiDB-lite"/>
    </source>
</evidence>
<keyword evidence="5 12" id="KW-0547">Nucleotide-binding</keyword>
<dbReference type="InterPro" id="IPR050122">
    <property type="entry name" value="RTK"/>
</dbReference>
<accession>A0A8C5CTJ8</accession>
<comment type="catalytic activity">
    <reaction evidence="11">
        <text>L-tyrosyl-[protein] + ATP = O-phospho-L-tyrosyl-[protein] + ADP + H(+)</text>
        <dbReference type="Rhea" id="RHEA:10596"/>
        <dbReference type="Rhea" id="RHEA-COMP:10136"/>
        <dbReference type="Rhea" id="RHEA-COMP:20101"/>
        <dbReference type="ChEBI" id="CHEBI:15378"/>
        <dbReference type="ChEBI" id="CHEBI:30616"/>
        <dbReference type="ChEBI" id="CHEBI:46858"/>
        <dbReference type="ChEBI" id="CHEBI:61978"/>
        <dbReference type="ChEBI" id="CHEBI:456216"/>
        <dbReference type="EC" id="2.7.10.1"/>
    </reaction>
</comment>
<evidence type="ECO:0000256" key="14">
    <source>
        <dbReference type="SAM" id="Phobius"/>
    </source>
</evidence>
<dbReference type="Ensembl" id="ENSGMOT00000060616.1">
    <property type="protein sequence ID" value="ENSGMOP00000065938.1"/>
    <property type="gene ID" value="ENSGMOG00000027144.1"/>
</dbReference>
<dbReference type="PANTHER" id="PTHR24416:SF323">
    <property type="entry name" value="TYROSINE-PROTEIN KINASE RECEPTOR UFO"/>
    <property type="match status" value="1"/>
</dbReference>
<reference evidence="16" key="1">
    <citation type="submission" date="2025-08" db="UniProtKB">
        <authorList>
            <consortium name="Ensembl"/>
        </authorList>
    </citation>
    <scope>IDENTIFICATION</scope>
</reference>
<dbReference type="FunFam" id="1.10.510.10:FF:000089">
    <property type="entry name" value="Tyrosine-protein kinase receptor TYRO3"/>
    <property type="match status" value="1"/>
</dbReference>
<dbReference type="SMART" id="SM00219">
    <property type="entry name" value="TyrKc"/>
    <property type="match status" value="1"/>
</dbReference>
<evidence type="ECO:0000256" key="3">
    <source>
        <dbReference type="ARBA" id="ARBA00022553"/>
    </source>
</evidence>
<dbReference type="InterPro" id="IPR001245">
    <property type="entry name" value="Ser-Thr/Tyr_kinase_cat_dom"/>
</dbReference>
<dbReference type="PROSITE" id="PS00109">
    <property type="entry name" value="PROTEIN_KINASE_TYR"/>
    <property type="match status" value="1"/>
</dbReference>
<keyword evidence="14" id="KW-1133">Transmembrane helix</keyword>
<dbReference type="GO" id="GO:0005886">
    <property type="term" value="C:plasma membrane"/>
    <property type="evidence" value="ECO:0007669"/>
    <property type="project" value="TreeGrafter"/>
</dbReference>
<feature type="binding site" evidence="12">
    <location>
        <position position="176"/>
    </location>
    <ligand>
        <name>ATP</name>
        <dbReference type="ChEBI" id="CHEBI:30616"/>
    </ligand>
</feature>
<dbReference type="EC" id="2.7.10.1" evidence="2"/>
<dbReference type="GO" id="GO:0051897">
    <property type="term" value="P:positive regulation of phosphatidylinositol 3-kinase/protein kinase B signal transduction"/>
    <property type="evidence" value="ECO:0007669"/>
    <property type="project" value="TreeGrafter"/>
</dbReference>
<feature type="domain" description="Protein kinase" evidence="15">
    <location>
        <begin position="144"/>
        <end position="415"/>
    </location>
</feature>
<evidence type="ECO:0000313" key="16">
    <source>
        <dbReference type="Ensembl" id="ENSGMOP00000065938.1"/>
    </source>
</evidence>
<keyword evidence="7 12" id="KW-0067">ATP-binding</keyword>
<evidence type="ECO:0000256" key="8">
    <source>
        <dbReference type="ARBA" id="ARBA00023136"/>
    </source>
</evidence>
<dbReference type="InterPro" id="IPR000719">
    <property type="entry name" value="Prot_kinase_dom"/>
</dbReference>
<evidence type="ECO:0000256" key="6">
    <source>
        <dbReference type="ARBA" id="ARBA00022777"/>
    </source>
</evidence>
<keyword evidence="3" id="KW-0597">Phosphoprotein</keyword>
<dbReference type="Pfam" id="PF07714">
    <property type="entry name" value="PK_Tyr_Ser-Thr"/>
    <property type="match status" value="1"/>
</dbReference>
<keyword evidence="8 14" id="KW-0472">Membrane</keyword>